<protein>
    <submittedName>
        <fullName evidence="1">Uncharacterized protein</fullName>
    </submittedName>
</protein>
<dbReference type="EMBL" id="CM056811">
    <property type="protein sequence ID" value="KAJ8636061.1"/>
    <property type="molecule type" value="Genomic_DNA"/>
</dbReference>
<evidence type="ECO:0000313" key="1">
    <source>
        <dbReference type="EMBL" id="KAJ8636061.1"/>
    </source>
</evidence>
<dbReference type="Proteomes" id="UP001234297">
    <property type="component" value="Chromosome 3"/>
</dbReference>
<accession>A0ACC2LRM5</accession>
<reference evidence="1 2" key="1">
    <citation type="journal article" date="2022" name="Hortic Res">
        <title>A haplotype resolved chromosomal level avocado genome allows analysis of novel avocado genes.</title>
        <authorList>
            <person name="Nath O."/>
            <person name="Fletcher S.J."/>
            <person name="Hayward A."/>
            <person name="Shaw L.M."/>
            <person name="Masouleh A.K."/>
            <person name="Furtado A."/>
            <person name="Henry R.J."/>
            <person name="Mitter N."/>
        </authorList>
    </citation>
    <scope>NUCLEOTIDE SEQUENCE [LARGE SCALE GENOMIC DNA]</scope>
    <source>
        <strain evidence="2">cv. Hass</strain>
    </source>
</reference>
<name>A0ACC2LRM5_PERAE</name>
<comment type="caution">
    <text evidence="1">The sequence shown here is derived from an EMBL/GenBank/DDBJ whole genome shotgun (WGS) entry which is preliminary data.</text>
</comment>
<proteinExistence type="predicted"/>
<organism evidence="1 2">
    <name type="scientific">Persea americana</name>
    <name type="common">Avocado</name>
    <dbReference type="NCBI Taxonomy" id="3435"/>
    <lineage>
        <taxon>Eukaryota</taxon>
        <taxon>Viridiplantae</taxon>
        <taxon>Streptophyta</taxon>
        <taxon>Embryophyta</taxon>
        <taxon>Tracheophyta</taxon>
        <taxon>Spermatophyta</taxon>
        <taxon>Magnoliopsida</taxon>
        <taxon>Magnoliidae</taxon>
        <taxon>Laurales</taxon>
        <taxon>Lauraceae</taxon>
        <taxon>Persea</taxon>
    </lineage>
</organism>
<evidence type="ECO:0000313" key="2">
    <source>
        <dbReference type="Proteomes" id="UP001234297"/>
    </source>
</evidence>
<keyword evidence="2" id="KW-1185">Reference proteome</keyword>
<sequence>MDDGGRQVARCMKRAERRGEEERRQRARKTGERDREMEPRCVRWRGGSFAVSLSASGGDEEGDEAEDSVWGVLRANVWCQWMCCCDWGGRWR</sequence>
<gene>
    <name evidence="1" type="ORF">MRB53_010328</name>
</gene>